<keyword evidence="6" id="KW-1185">Reference proteome</keyword>
<evidence type="ECO:0000259" key="4">
    <source>
        <dbReference type="Pfam" id="PF00082"/>
    </source>
</evidence>
<dbReference type="GO" id="GO:0004252">
    <property type="term" value="F:serine-type endopeptidase activity"/>
    <property type="evidence" value="ECO:0007669"/>
    <property type="project" value="InterPro"/>
</dbReference>
<dbReference type="Proteomes" id="UP000183987">
    <property type="component" value="Unassembled WGS sequence"/>
</dbReference>
<dbReference type="Gene3D" id="3.40.50.200">
    <property type="entry name" value="Peptidase S8/S53 domain"/>
    <property type="match status" value="1"/>
</dbReference>
<keyword evidence="3" id="KW-0720">Serine protease</keyword>
<sequence length="501" mass="50793">MTGPTLKIPSDGDRGRGDYAAYHALWHLKAIGVLADLQDFASDGWDAAAARLGPQVRRTRVALIDVSVAAGHPNLKDAVDTDLAIDFFAARLGIPATPDAVAARVAGHGDALPADLPATVGPLWAELTTHLGGGAADPHASVVQPATSPSFSAHGTAMAGLIGARPVAPDAIDVAPVRLFDPASGTFSDLPAGTPTAFAYAGVDPFCEIVPISTNFDPEPEQLILSLLYAALIGADVIVLARDFPSPDSLAPGVAPTAEALGRALRVGLTEEEMTLWSALKDLTLALSRRVPIVCAAGNGALDGVLFPGALAAPDNGIIAVGARAATGQPAAYTPVGPGITVQAPSGDGERLDRDLQRLDTQSGRFNPQDQSAAYTAGLGNYGDPAFAGVPAAGTHAPQDLVSTDVPGRAGYNSSPHAQVFGRDGAVLDYRSAFCRFSGTSGATALTAGLLSLAISAGRIAPGAADFGVTAKAALRGSGAGTAAPLIHWSHFPPPPPEETP</sequence>
<accession>A0A1M5CRQ9</accession>
<dbReference type="AlphaFoldDB" id="A0A1M5CRQ9"/>
<keyword evidence="1" id="KW-0645">Protease</keyword>
<reference evidence="6" key="1">
    <citation type="submission" date="2016-11" db="EMBL/GenBank/DDBJ databases">
        <authorList>
            <person name="Varghese N."/>
            <person name="Submissions S."/>
        </authorList>
    </citation>
    <scope>NUCLEOTIDE SEQUENCE [LARGE SCALE GENOMIC DNA]</scope>
    <source>
        <strain evidence="6">DSM 29326</strain>
    </source>
</reference>
<proteinExistence type="predicted"/>
<dbReference type="OrthoDB" id="8390372at2"/>
<evidence type="ECO:0000256" key="2">
    <source>
        <dbReference type="ARBA" id="ARBA00022801"/>
    </source>
</evidence>
<dbReference type="InterPro" id="IPR015500">
    <property type="entry name" value="Peptidase_S8_subtilisin-rel"/>
</dbReference>
<dbReference type="SUPFAM" id="SSF52743">
    <property type="entry name" value="Subtilisin-like"/>
    <property type="match status" value="1"/>
</dbReference>
<evidence type="ECO:0000256" key="3">
    <source>
        <dbReference type="ARBA" id="ARBA00022825"/>
    </source>
</evidence>
<protein>
    <recommendedName>
        <fullName evidence="4">Peptidase S8/S53 domain-containing protein</fullName>
    </recommendedName>
</protein>
<evidence type="ECO:0000313" key="6">
    <source>
        <dbReference type="Proteomes" id="UP000183987"/>
    </source>
</evidence>
<dbReference type="Pfam" id="PF00082">
    <property type="entry name" value="Peptidase_S8"/>
    <property type="match status" value="1"/>
</dbReference>
<name>A0A1M5CRQ9_LOKAT</name>
<dbReference type="EMBL" id="FQUE01000008">
    <property type="protein sequence ID" value="SHF57366.1"/>
    <property type="molecule type" value="Genomic_DNA"/>
</dbReference>
<dbReference type="InterPro" id="IPR000209">
    <property type="entry name" value="Peptidase_S8/S53_dom"/>
</dbReference>
<evidence type="ECO:0000313" key="5">
    <source>
        <dbReference type="EMBL" id="SHF57366.1"/>
    </source>
</evidence>
<evidence type="ECO:0000256" key="1">
    <source>
        <dbReference type="ARBA" id="ARBA00022670"/>
    </source>
</evidence>
<dbReference type="InterPro" id="IPR036852">
    <property type="entry name" value="Peptidase_S8/S53_dom_sf"/>
</dbReference>
<organism evidence="5 6">
    <name type="scientific">Loktanella atrilutea</name>
    <dbReference type="NCBI Taxonomy" id="366533"/>
    <lineage>
        <taxon>Bacteria</taxon>
        <taxon>Pseudomonadati</taxon>
        <taxon>Pseudomonadota</taxon>
        <taxon>Alphaproteobacteria</taxon>
        <taxon>Rhodobacterales</taxon>
        <taxon>Roseobacteraceae</taxon>
        <taxon>Loktanella</taxon>
    </lineage>
</organism>
<feature type="domain" description="Peptidase S8/S53" evidence="4">
    <location>
        <begin position="59"/>
        <end position="457"/>
    </location>
</feature>
<dbReference type="PRINTS" id="PR00723">
    <property type="entry name" value="SUBTILISIN"/>
</dbReference>
<dbReference type="RefSeq" id="WP_072858115.1">
    <property type="nucleotide sequence ID" value="NZ_FQUE01000008.1"/>
</dbReference>
<keyword evidence="2" id="KW-0378">Hydrolase</keyword>
<dbReference type="STRING" id="366533.SAMN05444339_10865"/>
<gene>
    <name evidence="5" type="ORF">SAMN05444339_10865</name>
</gene>
<dbReference type="GO" id="GO:0006508">
    <property type="term" value="P:proteolysis"/>
    <property type="evidence" value="ECO:0007669"/>
    <property type="project" value="UniProtKB-KW"/>
</dbReference>